<proteinExistence type="predicted"/>
<evidence type="ECO:0000313" key="3">
    <source>
        <dbReference type="EMBL" id="SSX29949.1"/>
    </source>
</evidence>
<reference evidence="2" key="1">
    <citation type="submission" date="2018-04" db="EMBL/GenBank/DDBJ databases">
        <authorList>
            <person name="Go L.Y."/>
            <person name="Mitchell J.A."/>
        </authorList>
    </citation>
    <scope>NUCLEOTIDE SEQUENCE</scope>
    <source>
        <tissue evidence="2">Whole organism</tissue>
    </source>
</reference>
<dbReference type="EMBL" id="UFQS01001311">
    <property type="protein sequence ID" value="SSX10261.1"/>
    <property type="molecule type" value="Genomic_DNA"/>
</dbReference>
<keyword evidence="1" id="KW-0175">Coiled coil</keyword>
<feature type="coiled-coil region" evidence="1">
    <location>
        <begin position="43"/>
        <end position="70"/>
    </location>
</feature>
<evidence type="ECO:0000313" key="2">
    <source>
        <dbReference type="EMBL" id="SSX10261.1"/>
    </source>
</evidence>
<accession>A0A336L240</accession>
<dbReference type="EMBL" id="UFQT01001311">
    <property type="protein sequence ID" value="SSX29949.1"/>
    <property type="molecule type" value="Genomic_DNA"/>
</dbReference>
<protein>
    <submittedName>
        <fullName evidence="2">CSON001910 protein</fullName>
    </submittedName>
</protein>
<name>A0A336L240_CULSO</name>
<dbReference type="AlphaFoldDB" id="A0A336L240"/>
<organism evidence="2">
    <name type="scientific">Culicoides sonorensis</name>
    <name type="common">Biting midge</name>
    <dbReference type="NCBI Taxonomy" id="179676"/>
    <lineage>
        <taxon>Eukaryota</taxon>
        <taxon>Metazoa</taxon>
        <taxon>Ecdysozoa</taxon>
        <taxon>Arthropoda</taxon>
        <taxon>Hexapoda</taxon>
        <taxon>Insecta</taxon>
        <taxon>Pterygota</taxon>
        <taxon>Neoptera</taxon>
        <taxon>Endopterygota</taxon>
        <taxon>Diptera</taxon>
        <taxon>Nematocera</taxon>
        <taxon>Chironomoidea</taxon>
        <taxon>Ceratopogonidae</taxon>
        <taxon>Ceratopogoninae</taxon>
        <taxon>Culicoides</taxon>
        <taxon>Monoculicoides</taxon>
    </lineage>
</organism>
<dbReference type="VEuPathDB" id="VectorBase:CSON001910"/>
<gene>
    <name evidence="2" type="primary">CSON001910</name>
</gene>
<evidence type="ECO:0000256" key="1">
    <source>
        <dbReference type="SAM" id="Coils"/>
    </source>
</evidence>
<reference evidence="3" key="2">
    <citation type="submission" date="2018-07" db="EMBL/GenBank/DDBJ databases">
        <authorList>
            <person name="Quirk P.G."/>
            <person name="Krulwich T.A."/>
        </authorList>
    </citation>
    <scope>NUCLEOTIDE SEQUENCE</scope>
</reference>
<sequence>MELQRLKPTSINDKVKVVTKKICDTRAGVTTVKAFIDGMRSTRDTQMTEMTQLKARLKEQNQRLIQLTTDAVNQEQIQAAFSNKQIVIKQLKDKLEDICEQIINKHSDIDNYKEQLKRKLSGLM</sequence>